<evidence type="ECO:0000313" key="2">
    <source>
        <dbReference type="Proteomes" id="UP000615446"/>
    </source>
</evidence>
<comment type="caution">
    <text evidence="1">The sequence shown here is derived from an EMBL/GenBank/DDBJ whole genome shotgun (WGS) entry which is preliminary data.</text>
</comment>
<dbReference type="Pfam" id="PF07080">
    <property type="entry name" value="DUF1348"/>
    <property type="match status" value="1"/>
</dbReference>
<protein>
    <submittedName>
        <fullName evidence="1">DUF1348-domain-containing protein</fullName>
    </submittedName>
</protein>
<sequence length="167" mass="20281">MPKCILMPSSKGMHLWRVDCISQIKINTYFRETANLKVKNAQNLWNTKDPHKVVKAYTKDSIWRNRDKFFVGHESIIEFLKDKWSKELDYKLRKELFSWTDNKIAVEFWYEYHDDQGQWHRAYGIEHWTFDEQGLMQRRNMSANDISITEEERWFKDNDVDDVDVPI</sequence>
<evidence type="ECO:0000313" key="1">
    <source>
        <dbReference type="EMBL" id="GES90575.1"/>
    </source>
</evidence>
<dbReference type="InterPro" id="IPR032710">
    <property type="entry name" value="NTF2-like_dom_sf"/>
</dbReference>
<organism evidence="1 2">
    <name type="scientific">Rhizophagus clarus</name>
    <dbReference type="NCBI Taxonomy" id="94130"/>
    <lineage>
        <taxon>Eukaryota</taxon>
        <taxon>Fungi</taxon>
        <taxon>Fungi incertae sedis</taxon>
        <taxon>Mucoromycota</taxon>
        <taxon>Glomeromycotina</taxon>
        <taxon>Glomeromycetes</taxon>
        <taxon>Glomerales</taxon>
        <taxon>Glomeraceae</taxon>
        <taxon>Rhizophagus</taxon>
    </lineage>
</organism>
<proteinExistence type="predicted"/>
<dbReference type="Proteomes" id="UP000615446">
    <property type="component" value="Unassembled WGS sequence"/>
</dbReference>
<reference evidence="1" key="1">
    <citation type="submission" date="2019-10" db="EMBL/GenBank/DDBJ databases">
        <title>Conservation and host-specific expression of non-tandemly repeated heterogenous ribosome RNA gene in arbuscular mycorrhizal fungi.</title>
        <authorList>
            <person name="Maeda T."/>
            <person name="Kobayashi Y."/>
            <person name="Nakagawa T."/>
            <person name="Ezawa T."/>
            <person name="Yamaguchi K."/>
            <person name="Bino T."/>
            <person name="Nishimoto Y."/>
            <person name="Shigenobu S."/>
            <person name="Kawaguchi M."/>
        </authorList>
    </citation>
    <scope>NUCLEOTIDE SEQUENCE</scope>
    <source>
        <strain evidence="1">HR1</strain>
    </source>
</reference>
<gene>
    <name evidence="1" type="ORF">RCL2_001741500</name>
</gene>
<dbReference type="Gene3D" id="3.10.450.50">
    <property type="match status" value="1"/>
</dbReference>
<dbReference type="OrthoDB" id="14527at2759"/>
<name>A0A8H3QRW8_9GLOM</name>
<dbReference type="PANTHER" id="PTHR31757:SF0">
    <property type="entry name" value="SLL0781 PROTEIN"/>
    <property type="match status" value="1"/>
</dbReference>
<dbReference type="EMBL" id="BLAL01000196">
    <property type="protein sequence ID" value="GES90575.1"/>
    <property type="molecule type" value="Genomic_DNA"/>
</dbReference>
<dbReference type="SUPFAM" id="SSF54427">
    <property type="entry name" value="NTF2-like"/>
    <property type="match status" value="1"/>
</dbReference>
<dbReference type="PANTHER" id="PTHR31757">
    <property type="entry name" value="SLL0781 PROTEIN"/>
    <property type="match status" value="1"/>
</dbReference>
<dbReference type="InterPro" id="IPR009783">
    <property type="entry name" value="DUF1348"/>
</dbReference>
<accession>A0A8H3QRW8</accession>
<dbReference type="AlphaFoldDB" id="A0A8H3QRW8"/>